<dbReference type="AlphaFoldDB" id="A0A381YXN1"/>
<dbReference type="Gene3D" id="3.40.50.2000">
    <property type="entry name" value="Glycogen Phosphorylase B"/>
    <property type="match status" value="2"/>
</dbReference>
<dbReference type="PANTHER" id="PTHR21015">
    <property type="entry name" value="UDP-N-ACETYLGLUCOSAMINE--N-ACETYLMURAMYL-(PENTAPEPTIDE) PYROPHOSPHORYL-UNDECAPRENOL N-ACETYLGLUCOSAMINE TRANSFERASE 1"/>
    <property type="match status" value="1"/>
</dbReference>
<evidence type="ECO:0000256" key="3">
    <source>
        <dbReference type="ARBA" id="ARBA00022676"/>
    </source>
</evidence>
<protein>
    <recommendedName>
        <fullName evidence="13">Glycosyl transferase family 28 C-terminal domain-containing protein</fullName>
    </recommendedName>
</protein>
<keyword evidence="8" id="KW-0131">Cell cycle</keyword>
<dbReference type="GO" id="GO:0008360">
    <property type="term" value="P:regulation of cell shape"/>
    <property type="evidence" value="ECO:0007669"/>
    <property type="project" value="UniProtKB-KW"/>
</dbReference>
<evidence type="ECO:0008006" key="13">
    <source>
        <dbReference type="Google" id="ProtNLM"/>
    </source>
</evidence>
<reference evidence="12" key="1">
    <citation type="submission" date="2018-05" db="EMBL/GenBank/DDBJ databases">
        <authorList>
            <person name="Lanie J.A."/>
            <person name="Ng W.-L."/>
            <person name="Kazmierczak K.M."/>
            <person name="Andrzejewski T.M."/>
            <person name="Davidsen T.M."/>
            <person name="Wayne K.J."/>
            <person name="Tettelin H."/>
            <person name="Glass J.I."/>
            <person name="Rusch D."/>
            <person name="Podicherti R."/>
            <person name="Tsui H.-C.T."/>
            <person name="Winkler M.E."/>
        </authorList>
    </citation>
    <scope>NUCLEOTIDE SEQUENCE</scope>
</reference>
<evidence type="ECO:0000259" key="10">
    <source>
        <dbReference type="Pfam" id="PF03033"/>
    </source>
</evidence>
<dbReference type="GO" id="GO:0009252">
    <property type="term" value="P:peptidoglycan biosynthetic process"/>
    <property type="evidence" value="ECO:0007669"/>
    <property type="project" value="UniProtKB-KW"/>
</dbReference>
<dbReference type="GO" id="GO:0051301">
    <property type="term" value="P:cell division"/>
    <property type="evidence" value="ECO:0007669"/>
    <property type="project" value="UniProtKB-KW"/>
</dbReference>
<feature type="non-terminal residue" evidence="12">
    <location>
        <position position="1"/>
    </location>
</feature>
<dbReference type="EMBL" id="UINC01019323">
    <property type="protein sequence ID" value="SVA81775.1"/>
    <property type="molecule type" value="Genomic_DNA"/>
</dbReference>
<dbReference type="GO" id="GO:0005975">
    <property type="term" value="P:carbohydrate metabolic process"/>
    <property type="evidence" value="ECO:0007669"/>
    <property type="project" value="InterPro"/>
</dbReference>
<dbReference type="HAMAP" id="MF_00033">
    <property type="entry name" value="MurG"/>
    <property type="match status" value="1"/>
</dbReference>
<keyword evidence="9" id="KW-0961">Cell wall biogenesis/degradation</keyword>
<evidence type="ECO:0000256" key="8">
    <source>
        <dbReference type="ARBA" id="ARBA00023306"/>
    </source>
</evidence>
<proteinExistence type="inferred from homology"/>
<evidence type="ECO:0000256" key="9">
    <source>
        <dbReference type="ARBA" id="ARBA00023316"/>
    </source>
</evidence>
<feature type="domain" description="Glycosyl transferase family 28 C-terminal" evidence="11">
    <location>
        <begin position="176"/>
        <end position="337"/>
    </location>
</feature>
<evidence type="ECO:0000256" key="1">
    <source>
        <dbReference type="ARBA" id="ARBA00022475"/>
    </source>
</evidence>
<keyword evidence="5" id="KW-0133">Cell shape</keyword>
<dbReference type="InterPro" id="IPR006009">
    <property type="entry name" value="GlcNAc_MurG"/>
</dbReference>
<evidence type="ECO:0000313" key="12">
    <source>
        <dbReference type="EMBL" id="SVA81775.1"/>
    </source>
</evidence>
<keyword evidence="2" id="KW-0132">Cell division</keyword>
<keyword evidence="1" id="KW-1003">Cell membrane</keyword>
<dbReference type="Pfam" id="PF03033">
    <property type="entry name" value="Glyco_transf_28"/>
    <property type="match status" value="1"/>
</dbReference>
<keyword evidence="4" id="KW-0808">Transferase</keyword>
<sequence>REFAIRHSDAQISFVGTNRGLEDRIIGKAGFDIHLLRAEPLRGGSMLRKIRSTFALLPALSDAHCLLRKLKPDAVVGVGGYISGPLLLSAARQGIPTLILEPNYVPGLTNKWLARWVDAAAVAWEDTAQHFRGKAFVAGNPIRPEIATVPDLVLAGEGTPGSKKQFNLLSGAPLRVLLFGGSQGSRVLNDAMITALTHLPNESTDIVHQTGPSDLERVRAAYTESNFSARIEPYLLNMDTEYARCHVVVSRAGATTCAELAAAGRGAILVPLELAGGHQRHNAKALERQGAALLIEEGELDGLTLATTLMQLGDAPQRCIEMGRQARRQAKPKATAQIVDELDKLLRN</sequence>
<keyword evidence="3" id="KW-0328">Glycosyltransferase</keyword>
<evidence type="ECO:0000256" key="7">
    <source>
        <dbReference type="ARBA" id="ARBA00023136"/>
    </source>
</evidence>
<dbReference type="GO" id="GO:0071555">
    <property type="term" value="P:cell wall organization"/>
    <property type="evidence" value="ECO:0007669"/>
    <property type="project" value="UniProtKB-KW"/>
</dbReference>
<dbReference type="NCBIfam" id="TIGR01133">
    <property type="entry name" value="murG"/>
    <property type="match status" value="1"/>
</dbReference>
<dbReference type="InterPro" id="IPR004276">
    <property type="entry name" value="GlycoTrans_28_N"/>
</dbReference>
<keyword evidence="7" id="KW-0472">Membrane</keyword>
<evidence type="ECO:0000256" key="6">
    <source>
        <dbReference type="ARBA" id="ARBA00022984"/>
    </source>
</evidence>
<dbReference type="PANTHER" id="PTHR21015:SF22">
    <property type="entry name" value="GLYCOSYLTRANSFERASE"/>
    <property type="match status" value="1"/>
</dbReference>
<dbReference type="SUPFAM" id="SSF53756">
    <property type="entry name" value="UDP-Glycosyltransferase/glycogen phosphorylase"/>
    <property type="match status" value="1"/>
</dbReference>
<dbReference type="CDD" id="cd03785">
    <property type="entry name" value="GT28_MurG"/>
    <property type="match status" value="1"/>
</dbReference>
<evidence type="ECO:0000256" key="2">
    <source>
        <dbReference type="ARBA" id="ARBA00022618"/>
    </source>
</evidence>
<evidence type="ECO:0000259" key="11">
    <source>
        <dbReference type="Pfam" id="PF04101"/>
    </source>
</evidence>
<dbReference type="GO" id="GO:0050511">
    <property type="term" value="F:undecaprenyldiphospho-muramoylpentapeptide beta-N-acetylglucosaminyltransferase activity"/>
    <property type="evidence" value="ECO:0007669"/>
    <property type="project" value="InterPro"/>
</dbReference>
<organism evidence="12">
    <name type="scientific">marine metagenome</name>
    <dbReference type="NCBI Taxonomy" id="408172"/>
    <lineage>
        <taxon>unclassified sequences</taxon>
        <taxon>metagenomes</taxon>
        <taxon>ecological metagenomes</taxon>
    </lineage>
</organism>
<accession>A0A381YXN1</accession>
<keyword evidence="6" id="KW-0573">Peptidoglycan synthesis</keyword>
<feature type="domain" description="Glycosyltransferase family 28 N-terminal" evidence="10">
    <location>
        <begin position="7"/>
        <end position="121"/>
    </location>
</feature>
<name>A0A381YXN1_9ZZZZ</name>
<evidence type="ECO:0000256" key="4">
    <source>
        <dbReference type="ARBA" id="ARBA00022679"/>
    </source>
</evidence>
<gene>
    <name evidence="12" type="ORF">METZ01_LOCUS134629</name>
</gene>
<dbReference type="Pfam" id="PF04101">
    <property type="entry name" value="Glyco_tran_28_C"/>
    <property type="match status" value="1"/>
</dbReference>
<evidence type="ECO:0000256" key="5">
    <source>
        <dbReference type="ARBA" id="ARBA00022960"/>
    </source>
</evidence>
<dbReference type="InterPro" id="IPR007235">
    <property type="entry name" value="Glyco_trans_28_C"/>
</dbReference>